<reference evidence="1 2" key="1">
    <citation type="submission" date="2015-10" db="EMBL/GenBank/DDBJ databases">
        <title>Draft genome sequence of pyrrolomycin-producing Streptomyces vitaminophilus.</title>
        <authorList>
            <person name="Graham D.E."/>
            <person name="Mahan K.M."/>
            <person name="Klingeman D.M."/>
            <person name="Hettich R.L."/>
            <person name="Parry R.J."/>
        </authorList>
    </citation>
    <scope>NUCLEOTIDE SEQUENCE [LARGE SCALE GENOMIC DNA]</scope>
    <source>
        <strain evidence="1 2">ATCC 31673</strain>
    </source>
</reference>
<dbReference type="Proteomes" id="UP000050867">
    <property type="component" value="Unassembled WGS sequence"/>
</dbReference>
<proteinExistence type="predicted"/>
<dbReference type="EMBL" id="LLZU01000016">
    <property type="protein sequence ID" value="KRV49042.1"/>
    <property type="molecule type" value="Genomic_DNA"/>
</dbReference>
<dbReference type="STRING" id="76728.AQ490_22285"/>
<keyword evidence="2" id="KW-1185">Reference proteome</keyword>
<comment type="caution">
    <text evidence="1">The sequence shown here is derived from an EMBL/GenBank/DDBJ whole genome shotgun (WGS) entry which is preliminary data.</text>
</comment>
<evidence type="ECO:0000313" key="1">
    <source>
        <dbReference type="EMBL" id="KRV49042.1"/>
    </source>
</evidence>
<sequence length="113" mass="12298">MDASGHARSVHMTFSAEDELFEEFTSLCELKGHQEDLAEWHEGWLYSRGGATEVDSTPTGGLNYPGNEDTGRIHVSTVGVPRLLEVDDDHGRGRSILLDVSLSDEPEADATAV</sequence>
<organism evidence="1 2">
    <name type="scientific">Wenjunlia vitaminophila</name>
    <name type="common">Streptomyces vitaminophilus</name>
    <dbReference type="NCBI Taxonomy" id="76728"/>
    <lineage>
        <taxon>Bacteria</taxon>
        <taxon>Bacillati</taxon>
        <taxon>Actinomycetota</taxon>
        <taxon>Actinomycetes</taxon>
        <taxon>Kitasatosporales</taxon>
        <taxon>Streptomycetaceae</taxon>
        <taxon>Wenjunlia</taxon>
    </lineage>
</organism>
<evidence type="ECO:0000313" key="2">
    <source>
        <dbReference type="Proteomes" id="UP000050867"/>
    </source>
</evidence>
<protein>
    <submittedName>
        <fullName evidence="1">Uncharacterized protein</fullName>
    </submittedName>
</protein>
<name>A0A0T6LT82_WENVI</name>
<gene>
    <name evidence="1" type="ORF">AQ490_22285</name>
</gene>
<dbReference type="AlphaFoldDB" id="A0A0T6LT82"/>
<accession>A0A0T6LT82</accession>